<evidence type="ECO:0000313" key="12">
    <source>
        <dbReference type="Proteomes" id="UP000094020"/>
    </source>
</evidence>
<dbReference type="InterPro" id="IPR020846">
    <property type="entry name" value="MFS_dom"/>
</dbReference>
<dbReference type="PANTHER" id="PTHR23503">
    <property type="entry name" value="SOLUTE CARRIER FAMILY 2"/>
    <property type="match status" value="1"/>
</dbReference>
<keyword evidence="6 8" id="KW-0472">Membrane</keyword>
<protein>
    <recommendedName>
        <fullName evidence="10">Major facilitator superfamily (MFS) profile domain-containing protein</fullName>
    </recommendedName>
</protein>
<evidence type="ECO:0000259" key="10">
    <source>
        <dbReference type="PROSITE" id="PS50850"/>
    </source>
</evidence>
<keyword evidence="3" id="KW-0813">Transport</keyword>
<dbReference type="InterPro" id="IPR005828">
    <property type="entry name" value="MFS_sugar_transport-like"/>
</dbReference>
<feature type="transmembrane region" description="Helical" evidence="8">
    <location>
        <begin position="118"/>
        <end position="139"/>
    </location>
</feature>
<evidence type="ECO:0000256" key="3">
    <source>
        <dbReference type="ARBA" id="ARBA00022448"/>
    </source>
</evidence>
<keyword evidence="4 8" id="KW-0812">Transmembrane</keyword>
<feature type="transmembrane region" description="Helical" evidence="8">
    <location>
        <begin position="61"/>
        <end position="81"/>
    </location>
</feature>
<feature type="domain" description="Major facilitator superfamily (MFS) profile" evidence="10">
    <location>
        <begin position="8"/>
        <end position="433"/>
    </location>
</feature>
<dbReference type="InterPro" id="IPR003663">
    <property type="entry name" value="Sugar/inositol_transpt"/>
</dbReference>
<dbReference type="PROSITE" id="PS50850">
    <property type="entry name" value="MFS"/>
    <property type="match status" value="1"/>
</dbReference>
<dbReference type="InterPro" id="IPR045263">
    <property type="entry name" value="GLUT"/>
</dbReference>
<evidence type="ECO:0000256" key="1">
    <source>
        <dbReference type="ARBA" id="ARBA00004141"/>
    </source>
</evidence>
<feature type="transmembrane region" description="Helical" evidence="8">
    <location>
        <begin position="247"/>
        <end position="268"/>
    </location>
</feature>
<comment type="subcellular location">
    <subcellularLocation>
        <location evidence="1">Membrane</location>
        <topology evidence="1">Multi-pass membrane protein</topology>
    </subcellularLocation>
</comment>
<dbReference type="PRINTS" id="PR00171">
    <property type="entry name" value="SUGRTRNSPORT"/>
</dbReference>
<comment type="similarity">
    <text evidence="2">Belongs to the major facilitator superfamily. Sugar transporter (TC 2.A.1.1) family.</text>
</comment>
<reference evidence="11" key="1">
    <citation type="submission" date="2013-07" db="EMBL/GenBank/DDBJ databases">
        <authorList>
            <consortium name="The Broad Institute Genome Sequencing Platform"/>
            <person name="Cuomo C."/>
            <person name="Litvintseva A."/>
            <person name="Chen Y."/>
            <person name="Heitman J."/>
            <person name="Sun S."/>
            <person name="Springer D."/>
            <person name="Dromer F."/>
            <person name="Young S.K."/>
            <person name="Zeng Q."/>
            <person name="Gargeya S."/>
            <person name="Fitzgerald M."/>
            <person name="Abouelleil A."/>
            <person name="Alvarado L."/>
            <person name="Berlin A.M."/>
            <person name="Chapman S.B."/>
            <person name="Dewar J."/>
            <person name="Goldberg J."/>
            <person name="Griggs A."/>
            <person name="Gujja S."/>
            <person name="Hansen M."/>
            <person name="Howarth C."/>
            <person name="Imamovic A."/>
            <person name="Larimer J."/>
            <person name="McCowan C."/>
            <person name="Murphy C."/>
            <person name="Pearson M."/>
            <person name="Priest M."/>
            <person name="Roberts A."/>
            <person name="Saif S."/>
            <person name="Shea T."/>
            <person name="Sykes S."/>
            <person name="Wortman J."/>
            <person name="Nusbaum C."/>
            <person name="Birren B."/>
        </authorList>
    </citation>
    <scope>NUCLEOTIDE SEQUENCE</scope>
    <source>
        <strain evidence="11">CBS 10737</strain>
    </source>
</reference>
<evidence type="ECO:0000256" key="6">
    <source>
        <dbReference type="ARBA" id="ARBA00023136"/>
    </source>
</evidence>
<dbReference type="AlphaFoldDB" id="A0AAJ8KXR5"/>
<accession>A0AAJ8KXR5</accession>
<evidence type="ECO:0000313" key="11">
    <source>
        <dbReference type="EMBL" id="WWC66404.1"/>
    </source>
</evidence>
<evidence type="ECO:0000256" key="4">
    <source>
        <dbReference type="ARBA" id="ARBA00022692"/>
    </source>
</evidence>
<feature type="transmembrane region" description="Helical" evidence="8">
    <location>
        <begin position="410"/>
        <end position="429"/>
    </location>
</feature>
<dbReference type="PANTHER" id="PTHR23503:SF8">
    <property type="entry name" value="FACILITATED GLUCOSE TRANSPORTER PROTEIN 1"/>
    <property type="match status" value="1"/>
</dbReference>
<feature type="transmembrane region" description="Helical" evidence="8">
    <location>
        <begin position="93"/>
        <end position="112"/>
    </location>
</feature>
<evidence type="ECO:0000256" key="9">
    <source>
        <dbReference type="SAM" id="SignalP"/>
    </source>
</evidence>
<feature type="chain" id="PRO_5042474060" description="Major facilitator superfamily (MFS) profile domain-containing protein" evidence="9">
    <location>
        <begin position="23"/>
        <end position="437"/>
    </location>
</feature>
<dbReference type="EMBL" id="CP144519">
    <property type="protein sequence ID" value="WWC66404.1"/>
    <property type="molecule type" value="Genomic_DNA"/>
</dbReference>
<keyword evidence="9" id="KW-0732">Signal</keyword>
<dbReference type="SUPFAM" id="SSF103473">
    <property type="entry name" value="MFS general substrate transporter"/>
    <property type="match status" value="1"/>
</dbReference>
<keyword evidence="12" id="KW-1185">Reference proteome</keyword>
<keyword evidence="5 8" id="KW-1133">Transmembrane helix</keyword>
<feature type="transmembrane region" description="Helical" evidence="8">
    <location>
        <begin position="151"/>
        <end position="169"/>
    </location>
</feature>
<dbReference type="Gene3D" id="1.20.1250.20">
    <property type="entry name" value="MFS general substrate transporter like domains"/>
    <property type="match status" value="2"/>
</dbReference>
<name>A0AAJ8KXR5_9TREE</name>
<dbReference type="Pfam" id="PF00083">
    <property type="entry name" value="Sugar_tr"/>
    <property type="match status" value="1"/>
</dbReference>
<feature type="transmembrane region" description="Helical" evidence="8">
    <location>
        <begin position="181"/>
        <end position="201"/>
    </location>
</feature>
<evidence type="ECO:0000256" key="5">
    <source>
        <dbReference type="ARBA" id="ARBA00022989"/>
    </source>
</evidence>
<dbReference type="Proteomes" id="UP000094020">
    <property type="component" value="Chromosome 1"/>
</dbReference>
<feature type="transmembrane region" description="Helical" evidence="8">
    <location>
        <begin position="283"/>
        <end position="304"/>
    </location>
</feature>
<evidence type="ECO:0000256" key="2">
    <source>
        <dbReference type="ARBA" id="ARBA00010992"/>
    </source>
</evidence>
<dbReference type="GO" id="GO:0015149">
    <property type="term" value="F:hexose transmembrane transporter activity"/>
    <property type="evidence" value="ECO:0007669"/>
    <property type="project" value="TreeGrafter"/>
</dbReference>
<dbReference type="GeneID" id="30169388"/>
<feature type="transmembrane region" description="Helical" evidence="8">
    <location>
        <begin position="311"/>
        <end position="330"/>
    </location>
</feature>
<dbReference type="InterPro" id="IPR036259">
    <property type="entry name" value="MFS_trans_sf"/>
</dbReference>
<reference evidence="11" key="2">
    <citation type="submission" date="2024-02" db="EMBL/GenBank/DDBJ databases">
        <title>Comparative genomics of Cryptococcus and Kwoniella reveals pathogenesis evolution and contrasting modes of karyotype evolution via chromosome fusion or intercentromeric recombination.</title>
        <authorList>
            <person name="Coelho M.A."/>
            <person name="David-Palma M."/>
            <person name="Shea T."/>
            <person name="Bowers K."/>
            <person name="McGinley-Smith S."/>
            <person name="Mohammad A.W."/>
            <person name="Gnirke A."/>
            <person name="Yurkov A.M."/>
            <person name="Nowrousian M."/>
            <person name="Sun S."/>
            <person name="Cuomo C.A."/>
            <person name="Heitman J."/>
        </authorList>
    </citation>
    <scope>NUCLEOTIDE SEQUENCE</scope>
    <source>
        <strain evidence="11">CBS 10737</strain>
    </source>
</reference>
<feature type="signal peptide" evidence="9">
    <location>
        <begin position="1"/>
        <end position="22"/>
    </location>
</feature>
<proteinExistence type="inferred from homology"/>
<organism evidence="11 12">
    <name type="scientific">Kwoniella pini CBS 10737</name>
    <dbReference type="NCBI Taxonomy" id="1296096"/>
    <lineage>
        <taxon>Eukaryota</taxon>
        <taxon>Fungi</taxon>
        <taxon>Dikarya</taxon>
        <taxon>Basidiomycota</taxon>
        <taxon>Agaricomycotina</taxon>
        <taxon>Tremellomycetes</taxon>
        <taxon>Tremellales</taxon>
        <taxon>Cryptococcaceae</taxon>
        <taxon>Kwoniella</taxon>
    </lineage>
</organism>
<dbReference type="RefSeq" id="XP_070058271.1">
    <property type="nucleotide sequence ID" value="XM_070202170.1"/>
</dbReference>
<sequence length="437" mass="46667">MSMRTALTAIWAALHTTQYGFAITSLNGVQGPVTCGNAGGGISPHSLASSSLKDCIEMSPAQFGLVTSIFTLGGLLGSLAANSITHRVGRIGTLRLSALCVLIGSMIMGLANSMSTMVIARILIGLGCGLSTVTVPLVLSEIAPPSIKKALGIMNQIFIVIGMLIAQSLSFPFAKPYTWRYVFTVSIGLAIIQLLGSLFILNPEKEEIVIGDEESNEEASLLPGESQKSLSIKELLFSKDPLVTRGLLVVLVTQLSQQFCGVSPVMYFSTRILTPVFKSNSRLIALFVIIIKLPITCVPAFLIERVGSRRLLLYPTVFMSIAAVLLAFGINYDAQALSVIGVFSFVIAFSIGLGPITWVILPEVMPKHAVTAAGSLGLAVNWTLNFCMGAIFLPLQKWLSGGKDEKEGNIFFVIAITCLSVVLAMSMAFKAKERVTI</sequence>
<gene>
    <name evidence="11" type="ORF">I206_100306</name>
</gene>
<comment type="catalytic activity">
    <reaction evidence="7">
        <text>myo-inositol(out) + H(+)(out) = myo-inositol(in) + H(+)(in)</text>
        <dbReference type="Rhea" id="RHEA:60364"/>
        <dbReference type="ChEBI" id="CHEBI:15378"/>
        <dbReference type="ChEBI" id="CHEBI:17268"/>
    </reaction>
</comment>
<feature type="transmembrane region" description="Helical" evidence="8">
    <location>
        <begin position="336"/>
        <end position="361"/>
    </location>
</feature>
<evidence type="ECO:0000256" key="8">
    <source>
        <dbReference type="SAM" id="Phobius"/>
    </source>
</evidence>
<feature type="transmembrane region" description="Helical" evidence="8">
    <location>
        <begin position="373"/>
        <end position="395"/>
    </location>
</feature>
<dbReference type="KEGG" id="kpin:30169388"/>
<dbReference type="GO" id="GO:0016020">
    <property type="term" value="C:membrane"/>
    <property type="evidence" value="ECO:0007669"/>
    <property type="project" value="UniProtKB-SubCell"/>
</dbReference>
<evidence type="ECO:0000256" key="7">
    <source>
        <dbReference type="ARBA" id="ARBA00049119"/>
    </source>
</evidence>